<evidence type="ECO:0000256" key="2">
    <source>
        <dbReference type="ARBA" id="ARBA00022723"/>
    </source>
</evidence>
<dbReference type="PRINTS" id="PR00352">
    <property type="entry name" value="3FE4SFRDOXIN"/>
</dbReference>
<evidence type="ECO:0000256" key="5">
    <source>
        <dbReference type="ARBA" id="ARBA00023014"/>
    </source>
</evidence>
<name>A0A1G2FRR8_9BACT</name>
<dbReference type="PANTHER" id="PTHR36923">
    <property type="entry name" value="FERREDOXIN"/>
    <property type="match status" value="1"/>
</dbReference>
<dbReference type="GO" id="GO:0005506">
    <property type="term" value="F:iron ion binding"/>
    <property type="evidence" value="ECO:0007669"/>
    <property type="project" value="UniProtKB-UniRule"/>
</dbReference>
<accession>A0A1G2FRR8</accession>
<reference evidence="8 9" key="1">
    <citation type="journal article" date="2016" name="Nat. Commun.">
        <title>Thousands of microbial genomes shed light on interconnected biogeochemical processes in an aquifer system.</title>
        <authorList>
            <person name="Anantharaman K."/>
            <person name="Brown C.T."/>
            <person name="Hug L.A."/>
            <person name="Sharon I."/>
            <person name="Castelle C.J."/>
            <person name="Probst A.J."/>
            <person name="Thomas B.C."/>
            <person name="Singh A."/>
            <person name="Wilkins M.J."/>
            <person name="Karaoz U."/>
            <person name="Brodie E.L."/>
            <person name="Williams K.H."/>
            <person name="Hubbard S.S."/>
            <person name="Banfield J.F."/>
        </authorList>
    </citation>
    <scope>NUCLEOTIDE SEQUENCE [LARGE SCALE GENOMIC DNA]</scope>
</reference>
<dbReference type="InterPro" id="IPR017896">
    <property type="entry name" value="4Fe4S_Fe-S-bd"/>
</dbReference>
<dbReference type="InterPro" id="IPR051269">
    <property type="entry name" value="Fe-S_cluster_ET"/>
</dbReference>
<evidence type="ECO:0000256" key="3">
    <source>
        <dbReference type="ARBA" id="ARBA00022982"/>
    </source>
</evidence>
<dbReference type="Proteomes" id="UP000177126">
    <property type="component" value="Unassembled WGS sequence"/>
</dbReference>
<keyword evidence="4 6" id="KW-0408">Iron</keyword>
<feature type="domain" description="4Fe-4S ferredoxin-type" evidence="7">
    <location>
        <begin position="1"/>
        <end position="29"/>
    </location>
</feature>
<dbReference type="SUPFAM" id="SSF54862">
    <property type="entry name" value="4Fe-4S ferredoxins"/>
    <property type="match status" value="1"/>
</dbReference>
<evidence type="ECO:0000259" key="7">
    <source>
        <dbReference type="PROSITE" id="PS51379"/>
    </source>
</evidence>
<dbReference type="Gene3D" id="3.30.70.20">
    <property type="match status" value="1"/>
</dbReference>
<proteinExistence type="predicted"/>
<dbReference type="AlphaFoldDB" id="A0A1G2FRR8"/>
<organism evidence="8 9">
    <name type="scientific">Candidatus Portnoybacteria bacterium RIFCSPLOWO2_02_FULL_39_11</name>
    <dbReference type="NCBI Taxonomy" id="1802001"/>
    <lineage>
        <taxon>Bacteria</taxon>
        <taxon>Candidatus Portnoyibacteriota</taxon>
    </lineage>
</organism>
<evidence type="ECO:0000313" key="8">
    <source>
        <dbReference type="EMBL" id="OGZ40298.1"/>
    </source>
</evidence>
<dbReference type="Pfam" id="PF13459">
    <property type="entry name" value="Fer4_15"/>
    <property type="match status" value="1"/>
</dbReference>
<dbReference type="InterPro" id="IPR001080">
    <property type="entry name" value="3Fe4S_ferredoxin"/>
</dbReference>
<evidence type="ECO:0000256" key="4">
    <source>
        <dbReference type="ARBA" id="ARBA00023004"/>
    </source>
</evidence>
<gene>
    <name evidence="8" type="ORF">A3B04_01040</name>
</gene>
<keyword evidence="3 6" id="KW-0249">Electron transport</keyword>
<dbReference type="GO" id="GO:0051536">
    <property type="term" value="F:iron-sulfur cluster binding"/>
    <property type="evidence" value="ECO:0007669"/>
    <property type="project" value="UniProtKB-KW"/>
</dbReference>
<keyword evidence="1 6" id="KW-0813">Transport</keyword>
<keyword evidence="2 6" id="KW-0479">Metal-binding</keyword>
<keyword evidence="5 6" id="KW-0411">Iron-sulfur</keyword>
<evidence type="ECO:0000313" key="9">
    <source>
        <dbReference type="Proteomes" id="UP000177126"/>
    </source>
</evidence>
<evidence type="ECO:0000256" key="1">
    <source>
        <dbReference type="ARBA" id="ARBA00022448"/>
    </source>
</evidence>
<dbReference type="GO" id="GO:0009055">
    <property type="term" value="F:electron transfer activity"/>
    <property type="evidence" value="ECO:0007669"/>
    <property type="project" value="UniProtKB-UniRule"/>
</dbReference>
<dbReference type="PANTHER" id="PTHR36923:SF3">
    <property type="entry name" value="FERREDOXIN"/>
    <property type="match status" value="1"/>
</dbReference>
<dbReference type="EMBL" id="MHNF01000036">
    <property type="protein sequence ID" value="OGZ40298.1"/>
    <property type="molecule type" value="Genomic_DNA"/>
</dbReference>
<sequence>MKIIIERQKCIGCGSCVAVCDKYFEMADDGLASVKGGQMNGENMELEIQEAGCVQEAVEICPVQIIKMQ</sequence>
<comment type="caution">
    <text evidence="8">The sequence shown here is derived from an EMBL/GenBank/DDBJ whole genome shotgun (WGS) entry which is preliminary data.</text>
</comment>
<protein>
    <recommendedName>
        <fullName evidence="6">Ferredoxin</fullName>
    </recommendedName>
</protein>
<comment type="function">
    <text evidence="6">Ferredoxins are iron-sulfur proteins that transfer electrons in a wide variety of metabolic reactions.</text>
</comment>
<evidence type="ECO:0000256" key="6">
    <source>
        <dbReference type="RuleBase" id="RU368020"/>
    </source>
</evidence>
<dbReference type="PROSITE" id="PS51379">
    <property type="entry name" value="4FE4S_FER_2"/>
    <property type="match status" value="1"/>
</dbReference>